<evidence type="ECO:0000256" key="2">
    <source>
        <dbReference type="SAM" id="MobiDB-lite"/>
    </source>
</evidence>
<accession>A0ABP0JJM9</accession>
<feature type="non-terminal residue" evidence="3">
    <location>
        <position position="1"/>
    </location>
</feature>
<comment type="caution">
    <text evidence="3">The sequence shown here is derived from an EMBL/GenBank/DDBJ whole genome shotgun (WGS) entry which is preliminary data.</text>
</comment>
<evidence type="ECO:0000313" key="4">
    <source>
        <dbReference type="Proteomes" id="UP001642484"/>
    </source>
</evidence>
<evidence type="ECO:0000313" key="3">
    <source>
        <dbReference type="EMBL" id="CAK9014623.1"/>
    </source>
</evidence>
<gene>
    <name evidence="3" type="ORF">CCMP2556_LOCUS11771</name>
</gene>
<feature type="compositionally biased region" description="Polar residues" evidence="2">
    <location>
        <begin position="323"/>
        <end position="347"/>
    </location>
</feature>
<reference evidence="3 4" key="1">
    <citation type="submission" date="2024-02" db="EMBL/GenBank/DDBJ databases">
        <authorList>
            <person name="Chen Y."/>
            <person name="Shah S."/>
            <person name="Dougan E. K."/>
            <person name="Thang M."/>
            <person name="Chan C."/>
        </authorList>
    </citation>
    <scope>NUCLEOTIDE SEQUENCE [LARGE SCALE GENOMIC DNA]</scope>
</reference>
<sequence>GIMTCASDVNTPEWDGRRGIYSSNCKSTGKNGRPSHHCVYWDKQAQQWKWTVVISKVAPVRKGICARQEIDDLKQMLAAREESDAKALHEKDQQLKAVGEGAHREMEELKQVLTAIVAALQALREKDQQLEAVGEAAHREMEELKQALREKDQQLEAVGETAAQAMDELRTKGQADREVDELKRVLAAREESDAKAHREIDELKRMLAARAEGVAQAFQERDQRVQDEPYEGPASFDISTPRSMKSPWADSPEEKRPDDAIVAENRQLHQRLSVAEEEKAIMMQNLRDHIKQLARENWDLKFKAGLIEDSTRSQSAKEAPLQESMNNPGTSSSSGVKLSALNHTVSLSDRRRHARNPRRELCRSTSGSERARPIAIEEYCDSDSDI</sequence>
<organism evidence="3 4">
    <name type="scientific">Durusdinium trenchii</name>
    <dbReference type="NCBI Taxonomy" id="1381693"/>
    <lineage>
        <taxon>Eukaryota</taxon>
        <taxon>Sar</taxon>
        <taxon>Alveolata</taxon>
        <taxon>Dinophyceae</taxon>
        <taxon>Suessiales</taxon>
        <taxon>Symbiodiniaceae</taxon>
        <taxon>Durusdinium</taxon>
    </lineage>
</organism>
<dbReference type="Proteomes" id="UP001642484">
    <property type="component" value="Unassembled WGS sequence"/>
</dbReference>
<keyword evidence="1" id="KW-0175">Coiled coil</keyword>
<feature type="region of interest" description="Disordered" evidence="2">
    <location>
        <begin position="215"/>
        <end position="261"/>
    </location>
</feature>
<feature type="coiled-coil region" evidence="1">
    <location>
        <begin position="106"/>
        <end position="168"/>
    </location>
</feature>
<keyword evidence="4" id="KW-1185">Reference proteome</keyword>
<name>A0ABP0JJM9_9DINO</name>
<protein>
    <submittedName>
        <fullName evidence="3">Uncharacterized protein</fullName>
    </submittedName>
</protein>
<proteinExistence type="predicted"/>
<evidence type="ECO:0000256" key="1">
    <source>
        <dbReference type="SAM" id="Coils"/>
    </source>
</evidence>
<dbReference type="EMBL" id="CAXAMN010005570">
    <property type="protein sequence ID" value="CAK9014623.1"/>
    <property type="molecule type" value="Genomic_DNA"/>
</dbReference>
<feature type="region of interest" description="Disordered" evidence="2">
    <location>
        <begin position="307"/>
        <end position="386"/>
    </location>
</feature>